<evidence type="ECO:0000313" key="2">
    <source>
        <dbReference type="Proteomes" id="UP000007015"/>
    </source>
</evidence>
<dbReference type="HOGENOM" id="CLU_1858556_0_0_1"/>
<sequence>MENRTQMGSVMMRGNELWPWTTQLRSTLPPPMWRRSGCPAFSIVPFDHGHVSKLLSFFIEDVHKVSREETRCRAGKRSLTMSGSLKVVCKSAIVGHCTLACSCDSHFLHGFPPERFDSLNKRDIKTVDNWRYATVLLL</sequence>
<reference evidence="1 2" key="1">
    <citation type="journal article" date="2005" name="PLoS Biol.">
        <title>The genomes of Oryza sativa: a history of duplications.</title>
        <authorList>
            <person name="Yu J."/>
            <person name="Wang J."/>
            <person name="Lin W."/>
            <person name="Li S."/>
            <person name="Li H."/>
            <person name="Zhou J."/>
            <person name="Ni P."/>
            <person name="Dong W."/>
            <person name="Hu S."/>
            <person name="Zeng C."/>
            <person name="Zhang J."/>
            <person name="Zhang Y."/>
            <person name="Li R."/>
            <person name="Xu Z."/>
            <person name="Li S."/>
            <person name="Li X."/>
            <person name="Zheng H."/>
            <person name="Cong L."/>
            <person name="Lin L."/>
            <person name="Yin J."/>
            <person name="Geng J."/>
            <person name="Li G."/>
            <person name="Shi J."/>
            <person name="Liu J."/>
            <person name="Lv H."/>
            <person name="Li J."/>
            <person name="Wang J."/>
            <person name="Deng Y."/>
            <person name="Ran L."/>
            <person name="Shi X."/>
            <person name="Wang X."/>
            <person name="Wu Q."/>
            <person name="Li C."/>
            <person name="Ren X."/>
            <person name="Wang J."/>
            <person name="Wang X."/>
            <person name="Li D."/>
            <person name="Liu D."/>
            <person name="Zhang X."/>
            <person name="Ji Z."/>
            <person name="Zhao W."/>
            <person name="Sun Y."/>
            <person name="Zhang Z."/>
            <person name="Bao J."/>
            <person name="Han Y."/>
            <person name="Dong L."/>
            <person name="Ji J."/>
            <person name="Chen P."/>
            <person name="Wu S."/>
            <person name="Liu J."/>
            <person name="Xiao Y."/>
            <person name="Bu D."/>
            <person name="Tan J."/>
            <person name="Yang L."/>
            <person name="Ye C."/>
            <person name="Zhang J."/>
            <person name="Xu J."/>
            <person name="Zhou Y."/>
            <person name="Yu Y."/>
            <person name="Zhang B."/>
            <person name="Zhuang S."/>
            <person name="Wei H."/>
            <person name="Liu B."/>
            <person name="Lei M."/>
            <person name="Yu H."/>
            <person name="Li Y."/>
            <person name="Xu H."/>
            <person name="Wei S."/>
            <person name="He X."/>
            <person name="Fang L."/>
            <person name="Zhang Z."/>
            <person name="Zhang Y."/>
            <person name="Huang X."/>
            <person name="Su Z."/>
            <person name="Tong W."/>
            <person name="Li J."/>
            <person name="Tong Z."/>
            <person name="Li S."/>
            <person name="Ye J."/>
            <person name="Wang L."/>
            <person name="Fang L."/>
            <person name="Lei T."/>
            <person name="Chen C."/>
            <person name="Chen H."/>
            <person name="Xu Z."/>
            <person name="Li H."/>
            <person name="Huang H."/>
            <person name="Zhang F."/>
            <person name="Xu H."/>
            <person name="Li N."/>
            <person name="Zhao C."/>
            <person name="Li S."/>
            <person name="Dong L."/>
            <person name="Huang Y."/>
            <person name="Li L."/>
            <person name="Xi Y."/>
            <person name="Qi Q."/>
            <person name="Li W."/>
            <person name="Zhang B."/>
            <person name="Hu W."/>
            <person name="Zhang Y."/>
            <person name="Tian X."/>
            <person name="Jiao Y."/>
            <person name="Liang X."/>
            <person name="Jin J."/>
            <person name="Gao L."/>
            <person name="Zheng W."/>
            <person name="Hao B."/>
            <person name="Liu S."/>
            <person name="Wang W."/>
            <person name="Yuan L."/>
            <person name="Cao M."/>
            <person name="McDermott J."/>
            <person name="Samudrala R."/>
            <person name="Wang J."/>
            <person name="Wong G.K."/>
            <person name="Yang H."/>
        </authorList>
    </citation>
    <scope>NUCLEOTIDE SEQUENCE [LARGE SCALE GENOMIC DNA]</scope>
    <source>
        <strain evidence="2">cv. 93-11</strain>
    </source>
</reference>
<evidence type="ECO:0000313" key="1">
    <source>
        <dbReference type="EMBL" id="EAY78875.1"/>
    </source>
</evidence>
<organism evidence="1 2">
    <name type="scientific">Oryza sativa subsp. indica</name>
    <name type="common">Rice</name>
    <dbReference type="NCBI Taxonomy" id="39946"/>
    <lineage>
        <taxon>Eukaryota</taxon>
        <taxon>Viridiplantae</taxon>
        <taxon>Streptophyta</taxon>
        <taxon>Embryophyta</taxon>
        <taxon>Tracheophyta</taxon>
        <taxon>Spermatophyta</taxon>
        <taxon>Magnoliopsida</taxon>
        <taxon>Liliopsida</taxon>
        <taxon>Poales</taxon>
        <taxon>Poaceae</taxon>
        <taxon>BOP clade</taxon>
        <taxon>Oryzoideae</taxon>
        <taxon>Oryzeae</taxon>
        <taxon>Oryzinae</taxon>
        <taxon>Oryza</taxon>
        <taxon>Oryza sativa</taxon>
    </lineage>
</organism>
<dbReference type="Gramene" id="BGIOSGA031717-TA">
    <property type="protein sequence ID" value="BGIOSGA031717-PA"/>
    <property type="gene ID" value="BGIOSGA031717"/>
</dbReference>
<accession>A2Z8E1</accession>
<proteinExistence type="predicted"/>
<name>A2Z8E1_ORYSI</name>
<keyword evidence="2" id="KW-1185">Reference proteome</keyword>
<gene>
    <name evidence="1" type="ORF">OsI_33978</name>
</gene>
<dbReference type="AlphaFoldDB" id="A2Z8E1"/>
<protein>
    <submittedName>
        <fullName evidence="1">Uncharacterized protein</fullName>
    </submittedName>
</protein>
<dbReference type="Proteomes" id="UP000007015">
    <property type="component" value="Chromosome 10"/>
</dbReference>
<dbReference type="EMBL" id="CM000135">
    <property type="protein sequence ID" value="EAY78875.1"/>
    <property type="molecule type" value="Genomic_DNA"/>
</dbReference>